<reference evidence="1" key="1">
    <citation type="submission" date="2018-05" db="EMBL/GenBank/DDBJ databases">
        <authorList>
            <person name="Lanie J.A."/>
            <person name="Ng W.-L."/>
            <person name="Kazmierczak K.M."/>
            <person name="Andrzejewski T.M."/>
            <person name="Davidsen T.M."/>
            <person name="Wayne K.J."/>
            <person name="Tettelin H."/>
            <person name="Glass J.I."/>
            <person name="Rusch D."/>
            <person name="Podicherti R."/>
            <person name="Tsui H.-C.T."/>
            <person name="Winkler M.E."/>
        </authorList>
    </citation>
    <scope>NUCLEOTIDE SEQUENCE</scope>
</reference>
<protein>
    <submittedName>
        <fullName evidence="1">Uncharacterized protein</fullName>
    </submittedName>
</protein>
<proteinExistence type="predicted"/>
<feature type="non-terminal residue" evidence="1">
    <location>
        <position position="1"/>
    </location>
</feature>
<evidence type="ECO:0000313" key="1">
    <source>
        <dbReference type="EMBL" id="SUZ61146.1"/>
    </source>
</evidence>
<organism evidence="1">
    <name type="scientific">marine metagenome</name>
    <dbReference type="NCBI Taxonomy" id="408172"/>
    <lineage>
        <taxon>unclassified sequences</taxon>
        <taxon>metagenomes</taxon>
        <taxon>ecological metagenomes</taxon>
    </lineage>
</organism>
<dbReference type="AlphaFoldDB" id="A0A381P2H5"/>
<dbReference type="EMBL" id="UINC01000783">
    <property type="protein sequence ID" value="SUZ61146.1"/>
    <property type="molecule type" value="Genomic_DNA"/>
</dbReference>
<sequence>VIVKPLPFPCDTFEAHSQTFGDRYASVVLHRDLKSPPVQAEVIEAVIEQPGTGFGHNAFPH</sequence>
<gene>
    <name evidence="1" type="ORF">METZ01_LOCUS14000</name>
</gene>
<name>A0A381P2H5_9ZZZZ</name>
<accession>A0A381P2H5</accession>